<comment type="caution">
    <text evidence="6">The sequence shown here is derived from an EMBL/GenBank/DDBJ whole genome shotgun (WGS) entry which is preliminary data.</text>
</comment>
<evidence type="ECO:0000313" key="6">
    <source>
        <dbReference type="EMBL" id="MBF4765141.1"/>
    </source>
</evidence>
<feature type="region of interest" description="Disordered" evidence="5">
    <location>
        <begin position="1"/>
        <end position="89"/>
    </location>
</feature>
<feature type="compositionally biased region" description="Basic residues" evidence="5">
    <location>
        <begin position="50"/>
        <end position="59"/>
    </location>
</feature>
<feature type="compositionally biased region" description="Basic and acidic residues" evidence="5">
    <location>
        <begin position="60"/>
        <end position="70"/>
    </location>
</feature>
<keyword evidence="4" id="KW-0865">Zymogen</keyword>
<keyword evidence="3" id="KW-0378">Hydrolase</keyword>
<evidence type="ECO:0000256" key="1">
    <source>
        <dbReference type="ARBA" id="ARBA00009381"/>
    </source>
</evidence>
<dbReference type="PANTHER" id="PTHR43199">
    <property type="entry name" value="GLUTATHIONE HYDROLASE"/>
    <property type="match status" value="1"/>
</dbReference>
<comment type="similarity">
    <text evidence="1">Belongs to the gamma-glutamyltransferase family.</text>
</comment>
<evidence type="ECO:0000313" key="7">
    <source>
        <dbReference type="Proteomes" id="UP000640489"/>
    </source>
</evidence>
<evidence type="ECO:0000256" key="5">
    <source>
        <dbReference type="SAM" id="MobiDB-lite"/>
    </source>
</evidence>
<dbReference type="InterPro" id="IPR051792">
    <property type="entry name" value="GGT_bact"/>
</dbReference>
<dbReference type="PRINTS" id="PR01210">
    <property type="entry name" value="GGTRANSPTASE"/>
</dbReference>
<gene>
    <name evidence="6" type="ORF">ISU07_18580</name>
</gene>
<keyword evidence="7" id="KW-1185">Reference proteome</keyword>
<dbReference type="Pfam" id="PF01019">
    <property type="entry name" value="G_glu_transpept"/>
    <property type="match status" value="1"/>
</dbReference>
<name>A0A930VIE2_9ACTN</name>
<accession>A0A930VIE2</accession>
<keyword evidence="2" id="KW-0808">Transferase</keyword>
<sequence length="600" mass="61784">MDVGSAKGRLTPDSTRTGESRCAIVARTRCAVSSRHGEDPGPPTCVGRPCGRRRSRPHPLRCERRPPERSPRRRPPHRSGHAVGQDGHVPHRRVAVAATGQQALDAGLAVAADGGNAVDAALVTAFVALATEPGMVSFGGGAFVNVWPVGGDPVVVDGNVEMPGRGADPARFGRGVREVVTAYGGGVTMHAGHGSVATPGIVPAFAVAAERYAALPWTRLVEPAAEAAGSYPMGAAASRYLAFVADTLFAEDEEARALVTGEGGAQLSGGEERANPALAEVLGRLAAEGPDLFSTGDVGQALAATMAEHDGLVTAADLASYQPIVRPAHLTRAGGWDVAVNPPPAVGGPMLAVMLGELAKRHGASGDWTWDDVIEIQRAVLSYRTSVHDFSRDLEADGVDLLARVDEHGLTAMHGSSSTANVSAVDSDGNACTITMSSGYSAGLVVPGTGILLNNALGEVELNRLGIHALEPGTRLASNMAPTTARTEAGRVLAIGSPGADRITTALMLVLGQGCLHDRDLRASIASPRVHLRQVDDGFVVEHERDEEVAAAVARSGLPSHEYAEPHMYFGGVGAAAVAPSGDLVAAGDARREAATGVSQ</sequence>
<dbReference type="InterPro" id="IPR043137">
    <property type="entry name" value="GGT_ssub_C"/>
</dbReference>
<dbReference type="InterPro" id="IPR029055">
    <property type="entry name" value="Ntn_hydrolases_N"/>
</dbReference>
<dbReference type="PANTHER" id="PTHR43199:SF1">
    <property type="entry name" value="GLUTATHIONE HYDROLASE PROENZYME"/>
    <property type="match status" value="1"/>
</dbReference>
<dbReference type="SUPFAM" id="SSF56235">
    <property type="entry name" value="N-terminal nucleophile aminohydrolases (Ntn hydrolases)"/>
    <property type="match status" value="1"/>
</dbReference>
<reference evidence="6" key="1">
    <citation type="submission" date="2020-11" db="EMBL/GenBank/DDBJ databases">
        <title>Nocardioides sp. nov., isolated from Soil of Cynanchum wilfordii Hemsley rhizosphere.</title>
        <authorList>
            <person name="Lee J.-S."/>
            <person name="Suh M.K."/>
            <person name="Kim J.-S."/>
        </authorList>
    </citation>
    <scope>NUCLEOTIDE SEQUENCE</scope>
    <source>
        <strain evidence="6">KCTC 19275</strain>
    </source>
</reference>
<proteinExistence type="inferred from homology"/>
<evidence type="ECO:0000256" key="4">
    <source>
        <dbReference type="ARBA" id="ARBA00023145"/>
    </source>
</evidence>
<feature type="compositionally biased region" description="Basic residues" evidence="5">
    <location>
        <begin position="71"/>
        <end position="80"/>
    </location>
</feature>
<evidence type="ECO:0000256" key="2">
    <source>
        <dbReference type="ARBA" id="ARBA00022679"/>
    </source>
</evidence>
<dbReference type="EMBL" id="JADKPN010000013">
    <property type="protein sequence ID" value="MBF4765141.1"/>
    <property type="molecule type" value="Genomic_DNA"/>
</dbReference>
<organism evidence="6 7">
    <name type="scientific">Nocardioides islandensis</name>
    <dbReference type="NCBI Taxonomy" id="433663"/>
    <lineage>
        <taxon>Bacteria</taxon>
        <taxon>Bacillati</taxon>
        <taxon>Actinomycetota</taxon>
        <taxon>Actinomycetes</taxon>
        <taxon>Propionibacteriales</taxon>
        <taxon>Nocardioidaceae</taxon>
        <taxon>Nocardioides</taxon>
    </lineage>
</organism>
<dbReference type="Proteomes" id="UP000640489">
    <property type="component" value="Unassembled WGS sequence"/>
</dbReference>
<protein>
    <submittedName>
        <fullName evidence="6">Gamma-glutamyltransferase</fullName>
    </submittedName>
</protein>
<dbReference type="GO" id="GO:0016787">
    <property type="term" value="F:hydrolase activity"/>
    <property type="evidence" value="ECO:0007669"/>
    <property type="project" value="UniProtKB-KW"/>
</dbReference>
<dbReference type="GO" id="GO:0016740">
    <property type="term" value="F:transferase activity"/>
    <property type="evidence" value="ECO:0007669"/>
    <property type="project" value="UniProtKB-KW"/>
</dbReference>
<dbReference type="Gene3D" id="3.60.20.40">
    <property type="match status" value="1"/>
</dbReference>
<evidence type="ECO:0000256" key="3">
    <source>
        <dbReference type="ARBA" id="ARBA00022801"/>
    </source>
</evidence>
<dbReference type="AlphaFoldDB" id="A0A930VIE2"/>